<organism evidence="3 4">
    <name type="scientific">Actinocatenispora thailandica</name>
    <dbReference type="NCBI Taxonomy" id="227318"/>
    <lineage>
        <taxon>Bacteria</taxon>
        <taxon>Bacillati</taxon>
        <taxon>Actinomycetota</taxon>
        <taxon>Actinomycetes</taxon>
        <taxon>Micromonosporales</taxon>
        <taxon>Micromonosporaceae</taxon>
        <taxon>Actinocatenispora</taxon>
    </lineage>
</organism>
<accession>A0A7R7HUW8</accession>
<evidence type="ECO:0000313" key="3">
    <source>
        <dbReference type="EMBL" id="BCJ32573.1"/>
    </source>
</evidence>
<dbReference type="Proteomes" id="UP000611640">
    <property type="component" value="Chromosome"/>
</dbReference>
<feature type="chain" id="PRO_5030597713" evidence="2">
    <location>
        <begin position="40"/>
        <end position="366"/>
    </location>
</feature>
<dbReference type="EMBL" id="AP023355">
    <property type="protein sequence ID" value="BCJ32573.1"/>
    <property type="molecule type" value="Genomic_DNA"/>
</dbReference>
<gene>
    <name evidence="3" type="ORF">Athai_00760</name>
</gene>
<keyword evidence="4" id="KW-1185">Reference proteome</keyword>
<name>A0A7R7HUW8_9ACTN</name>
<evidence type="ECO:0000256" key="2">
    <source>
        <dbReference type="SAM" id="SignalP"/>
    </source>
</evidence>
<evidence type="ECO:0000313" key="4">
    <source>
        <dbReference type="Proteomes" id="UP000611640"/>
    </source>
</evidence>
<feature type="compositionally biased region" description="Low complexity" evidence="1">
    <location>
        <begin position="92"/>
        <end position="128"/>
    </location>
</feature>
<protein>
    <submittedName>
        <fullName evidence="3">Uncharacterized protein</fullName>
    </submittedName>
</protein>
<reference evidence="3 4" key="1">
    <citation type="submission" date="2020-08" db="EMBL/GenBank/DDBJ databases">
        <title>Whole genome shotgun sequence of Actinocatenispora thailandica NBRC 105041.</title>
        <authorList>
            <person name="Komaki H."/>
            <person name="Tamura T."/>
        </authorList>
    </citation>
    <scope>NUCLEOTIDE SEQUENCE [LARGE SCALE GENOMIC DNA]</scope>
    <source>
        <strain evidence="3 4">NBRC 105041</strain>
    </source>
</reference>
<proteinExistence type="predicted"/>
<dbReference type="KEGG" id="atl:Athai_00760"/>
<dbReference type="AlphaFoldDB" id="A0A7R7HUW8"/>
<evidence type="ECO:0000256" key="1">
    <source>
        <dbReference type="SAM" id="MobiDB-lite"/>
    </source>
</evidence>
<keyword evidence="2" id="KW-0732">Signal</keyword>
<feature type="signal peptide" evidence="2">
    <location>
        <begin position="1"/>
        <end position="39"/>
    </location>
</feature>
<feature type="compositionally biased region" description="Low complexity" evidence="1">
    <location>
        <begin position="40"/>
        <end position="63"/>
    </location>
</feature>
<sequence length="366" mass="37845">MNPRRCRSGTGVPPRPPARWSASLLLVVLGTAVPLPAVAAPAPGSTASSAGPRPTPAAGAGLPACPPPGPTAPDRAPTGPPGNGACRAAPTRVVPARTAPAGRPTTPEGTPAAAAGTTPDGAGTAVPGSDAAKVGPAAGAGMTDQPGTGIAAGRPAEDADGYRHLGAYSENDYAAVGATLQVRDTGVRRRSNDFVAARVMARADVAGRTRWIEAGWTEDGWLDDNGQHVYTYDSTGGDWTYYDQYPVHDGDRVSVVVQSGPAANGGTTWRAYLWWDDRWNLLAAPTLPFGPRAQLEQYVEVYVDPRRGGRYPVPAVTVSASVVAADPGGDAVPWRDPGVPTDTSPDYPGYCVSWQRRYDSWAAGTC</sequence>
<feature type="region of interest" description="Disordered" evidence="1">
    <location>
        <begin position="40"/>
        <end position="156"/>
    </location>
</feature>